<reference evidence="3" key="1">
    <citation type="journal article" date="2017" name="Nat. Microbiol.">
        <title>Global analysis of biosynthetic gene clusters reveals vast potential of secondary metabolite production in Penicillium species.</title>
        <authorList>
            <person name="Nielsen J.C."/>
            <person name="Grijseels S."/>
            <person name="Prigent S."/>
            <person name="Ji B."/>
            <person name="Dainat J."/>
            <person name="Nielsen K.F."/>
            <person name="Frisvad J.C."/>
            <person name="Workman M."/>
            <person name="Nielsen J."/>
        </authorList>
    </citation>
    <scope>NUCLEOTIDE SEQUENCE [LARGE SCALE GENOMIC DNA]</scope>
    <source>
        <strain evidence="3">IBT 11843</strain>
    </source>
</reference>
<protein>
    <recommendedName>
        <fullName evidence="4">Histone deacetylation protein Rxt3</fullName>
    </recommendedName>
</protein>
<comment type="caution">
    <text evidence="2">The sequence shown here is derived from an EMBL/GenBank/DDBJ whole genome shotgun (WGS) entry which is preliminary data.</text>
</comment>
<feature type="compositionally biased region" description="Basic and acidic residues" evidence="1">
    <location>
        <begin position="514"/>
        <end position="527"/>
    </location>
</feature>
<feature type="compositionally biased region" description="Low complexity" evidence="1">
    <location>
        <begin position="96"/>
        <end position="122"/>
    </location>
</feature>
<feature type="region of interest" description="Disordered" evidence="1">
    <location>
        <begin position="502"/>
        <end position="586"/>
    </location>
</feature>
<proteinExistence type="predicted"/>
<dbReference type="OMA" id="KPHSTHP"/>
<accession>A0A1V6PE72</accession>
<dbReference type="SUPFAM" id="SSF69848">
    <property type="entry name" value="LCCL domain"/>
    <property type="match status" value="1"/>
</dbReference>
<dbReference type="InterPro" id="IPR036609">
    <property type="entry name" value="LCCL_sf"/>
</dbReference>
<feature type="compositionally biased region" description="Low complexity" evidence="1">
    <location>
        <begin position="409"/>
        <end position="421"/>
    </location>
</feature>
<evidence type="ECO:0000256" key="1">
    <source>
        <dbReference type="SAM" id="MobiDB-lite"/>
    </source>
</evidence>
<feature type="compositionally biased region" description="Polar residues" evidence="1">
    <location>
        <begin position="773"/>
        <end position="789"/>
    </location>
</feature>
<dbReference type="Proteomes" id="UP000191522">
    <property type="component" value="Unassembled WGS sequence"/>
</dbReference>
<dbReference type="Gene3D" id="2.170.130.20">
    <property type="entry name" value="LCCL-like domain"/>
    <property type="match status" value="1"/>
</dbReference>
<gene>
    <name evidence="2" type="ORF">PENDEC_c007G01640</name>
</gene>
<dbReference type="Pfam" id="PF08642">
    <property type="entry name" value="Rxt3"/>
    <property type="match status" value="1"/>
</dbReference>
<feature type="compositionally biased region" description="Polar residues" evidence="1">
    <location>
        <begin position="68"/>
        <end position="80"/>
    </location>
</feature>
<evidence type="ECO:0000313" key="3">
    <source>
        <dbReference type="Proteomes" id="UP000191522"/>
    </source>
</evidence>
<feature type="compositionally biased region" description="Basic and acidic residues" evidence="1">
    <location>
        <begin position="426"/>
        <end position="438"/>
    </location>
</feature>
<feature type="compositionally biased region" description="Polar residues" evidence="1">
    <location>
        <begin position="48"/>
        <end position="58"/>
    </location>
</feature>
<name>A0A1V6PE72_PENDC</name>
<feature type="compositionally biased region" description="Polar residues" evidence="1">
    <location>
        <begin position="598"/>
        <end position="611"/>
    </location>
</feature>
<keyword evidence="3" id="KW-1185">Reference proteome</keyword>
<feature type="region of interest" description="Disordered" evidence="1">
    <location>
        <begin position="1"/>
        <end position="440"/>
    </location>
</feature>
<evidence type="ECO:0008006" key="4">
    <source>
        <dbReference type="Google" id="ProtNLM"/>
    </source>
</evidence>
<feature type="region of interest" description="Disordered" evidence="1">
    <location>
        <begin position="773"/>
        <end position="804"/>
    </location>
</feature>
<dbReference type="OrthoDB" id="3596986at2759"/>
<feature type="compositionally biased region" description="Basic and acidic residues" evidence="1">
    <location>
        <begin position="280"/>
        <end position="300"/>
    </location>
</feature>
<dbReference type="EMBL" id="MDYL01000007">
    <property type="protein sequence ID" value="OQD75380.1"/>
    <property type="molecule type" value="Genomic_DNA"/>
</dbReference>
<sequence length="914" mass="97973">MNNPPPDSVRRASLGSGSPIHGSHESSAPPAFGARQMPPPPSPPHSYGSRSQSANAPANSFLPRDAPPSQSQRPGSSMSISAMLGSDTERPARDTGSSLFSRPSPSSLFGNAPTSASAAMSPPTAPARPSPLEQSFFRRSRTPENTFSKPPQGRPYRSGSGGGSSLLGGEPSRYGGFSRAPQLQYPEKPHSTHPSPQISSAEPPYSEPRRMSFSGPIARPSSQPPNVEAPTRPSGYSPLSHPSAVMPERSETGQRASSASYAGLDPLGRDPHGRFGSLFGDRRSDDVSQRDRERAAHAADAKGPLGPSARYSSLYGEREAMERQSSASTWEHGRSHPSSPETKRFPAPESGPGFGFGAIQSYTKSLGSQPGGSRQPLLSLQTGQSQPSPHESPYQNKQAQPPRMGSTPASASSAGLNALGLGALGEEGRRKGSDEPLQHRNLLAVGADGKRGGRASPLPQAVQGAQAPFINPSSEPGIKHELGRVFSGIGSGVGGVTAGVSGSGPSTPLISSPFKRDSFNGADDKIARPTSASGTKRGRKSRDEDAQLNLDGGAGLLGRGARRSRHAHPHHHHHHHHHHRHKAEEEAAVLTGLHQSLSSVNPFNRTSTPTEASAGHHHHHHHHHHHAPRPVAAASPIREPRTTVNLEPLLSSVAHLPRHHLGSTLYNPRIGVPSARSSTESAKFGYTTTPQPLPRFEKRENCTITIRVPRFRIDAAHREEICARRALWGTGVYTDDSDPVAAAIHSGFIRGSWGEDVDESMLDLEIKDIYQHAPQSTAENNANGTSKSGSQEKEPRLPPVPPTDQDLHITLLILPRLEKYDSTVMFGLKSRKFEGHHDGMSFKVHSVDWVDDGVGRGEERGGEARRKRLRTLMQTGRICTGPAMEKMDELRRRGVQVPRTIDGQEQPTPVQPVS</sequence>
<feature type="compositionally biased region" description="Polar residues" evidence="1">
    <location>
        <begin position="360"/>
        <end position="399"/>
    </location>
</feature>
<organism evidence="2 3">
    <name type="scientific">Penicillium decumbens</name>
    <dbReference type="NCBI Taxonomy" id="69771"/>
    <lineage>
        <taxon>Eukaryota</taxon>
        <taxon>Fungi</taxon>
        <taxon>Dikarya</taxon>
        <taxon>Ascomycota</taxon>
        <taxon>Pezizomycotina</taxon>
        <taxon>Eurotiomycetes</taxon>
        <taxon>Eurotiomycetidae</taxon>
        <taxon>Eurotiales</taxon>
        <taxon>Aspergillaceae</taxon>
        <taxon>Penicillium</taxon>
    </lineage>
</organism>
<feature type="compositionally biased region" description="Basic residues" evidence="1">
    <location>
        <begin position="560"/>
        <end position="581"/>
    </location>
</feature>
<feature type="region of interest" description="Disordered" evidence="1">
    <location>
        <begin position="598"/>
        <end position="633"/>
    </location>
</feature>
<feature type="compositionally biased region" description="Basic residues" evidence="1">
    <location>
        <begin position="615"/>
        <end position="628"/>
    </location>
</feature>
<dbReference type="STRING" id="69771.A0A1V6PE72"/>
<dbReference type="AlphaFoldDB" id="A0A1V6PE72"/>
<dbReference type="InterPro" id="IPR013951">
    <property type="entry name" value="Rxt3"/>
</dbReference>
<evidence type="ECO:0000313" key="2">
    <source>
        <dbReference type="EMBL" id="OQD75380.1"/>
    </source>
</evidence>